<dbReference type="SUPFAM" id="SSF57756">
    <property type="entry name" value="Retrovirus zinc finger-like domains"/>
    <property type="match status" value="1"/>
</dbReference>
<dbReference type="InterPro" id="IPR021109">
    <property type="entry name" value="Peptidase_aspartic_dom_sf"/>
</dbReference>
<dbReference type="PaxDb" id="3827-XP_004516212.1"/>
<feature type="region of interest" description="Disordered" evidence="2">
    <location>
        <begin position="66"/>
        <end position="99"/>
    </location>
</feature>
<gene>
    <name evidence="5" type="primary">LOC101492972</name>
</gene>
<dbReference type="InterPro" id="IPR001878">
    <property type="entry name" value="Znf_CCHC"/>
</dbReference>
<accession>A0A1S2Z729</accession>
<evidence type="ECO:0000313" key="5">
    <source>
        <dbReference type="RefSeq" id="XP_004516212.1"/>
    </source>
</evidence>
<keyword evidence="4" id="KW-1185">Reference proteome</keyword>
<keyword evidence="1" id="KW-0862">Zinc</keyword>
<dbReference type="InterPro" id="IPR036875">
    <property type="entry name" value="Znf_CCHC_sf"/>
</dbReference>
<dbReference type="Proteomes" id="UP000087171">
    <property type="component" value="Unplaced"/>
</dbReference>
<evidence type="ECO:0000256" key="2">
    <source>
        <dbReference type="SAM" id="MobiDB-lite"/>
    </source>
</evidence>
<proteinExistence type="predicted"/>
<keyword evidence="1" id="KW-0479">Metal-binding</keyword>
<evidence type="ECO:0000256" key="1">
    <source>
        <dbReference type="PROSITE-ProRule" id="PRU00047"/>
    </source>
</evidence>
<dbReference type="PROSITE" id="PS50158">
    <property type="entry name" value="ZF_CCHC"/>
    <property type="match status" value="1"/>
</dbReference>
<dbReference type="GO" id="GO:0008270">
    <property type="term" value="F:zinc ion binding"/>
    <property type="evidence" value="ECO:0007669"/>
    <property type="project" value="UniProtKB-KW"/>
</dbReference>
<evidence type="ECO:0000313" key="4">
    <source>
        <dbReference type="Proteomes" id="UP000087171"/>
    </source>
</evidence>
<dbReference type="OrthoDB" id="1937173at2759"/>
<dbReference type="PANTHER" id="PTHR15503:SF42">
    <property type="entry name" value="ZINC FINGER, CCHC-TYPE, RETROTRANSPOSON GAG DOMAIN, ASPARTIC PEPTIDASE DOMAIN PROTEIN-RELATED"/>
    <property type="match status" value="1"/>
</dbReference>
<dbReference type="PANTHER" id="PTHR15503">
    <property type="entry name" value="LDOC1 RELATED"/>
    <property type="match status" value="1"/>
</dbReference>
<dbReference type="Gene3D" id="4.10.60.10">
    <property type="entry name" value="Zinc finger, CCHC-type"/>
    <property type="match status" value="1"/>
</dbReference>
<dbReference type="GO" id="GO:0003676">
    <property type="term" value="F:nucleic acid binding"/>
    <property type="evidence" value="ECO:0007669"/>
    <property type="project" value="InterPro"/>
</dbReference>
<keyword evidence="1" id="KW-0863">Zinc-finger</keyword>
<dbReference type="GeneID" id="101492972"/>
<dbReference type="AlphaFoldDB" id="A0A1S2Z729"/>
<dbReference type="InterPro" id="IPR032567">
    <property type="entry name" value="RTL1-rel"/>
</dbReference>
<dbReference type="CDD" id="cd00303">
    <property type="entry name" value="retropepsin_like"/>
    <property type="match status" value="1"/>
</dbReference>
<dbReference type="KEGG" id="cam:101492972"/>
<evidence type="ECO:0000259" key="3">
    <source>
        <dbReference type="PROSITE" id="PS50158"/>
    </source>
</evidence>
<organism evidence="4 5">
    <name type="scientific">Cicer arietinum</name>
    <name type="common">Chickpea</name>
    <name type="synonym">Garbanzo</name>
    <dbReference type="NCBI Taxonomy" id="3827"/>
    <lineage>
        <taxon>Eukaryota</taxon>
        <taxon>Viridiplantae</taxon>
        <taxon>Streptophyta</taxon>
        <taxon>Embryophyta</taxon>
        <taxon>Tracheophyta</taxon>
        <taxon>Spermatophyta</taxon>
        <taxon>Magnoliopsida</taxon>
        <taxon>eudicotyledons</taxon>
        <taxon>Gunneridae</taxon>
        <taxon>Pentapetalae</taxon>
        <taxon>rosids</taxon>
        <taxon>fabids</taxon>
        <taxon>Fabales</taxon>
        <taxon>Fabaceae</taxon>
        <taxon>Papilionoideae</taxon>
        <taxon>50 kb inversion clade</taxon>
        <taxon>NPAAA clade</taxon>
        <taxon>Hologalegina</taxon>
        <taxon>IRL clade</taxon>
        <taxon>Cicereae</taxon>
        <taxon>Cicer</taxon>
    </lineage>
</organism>
<sequence length="272" mass="30918">MVRCEEDDGKNNEELTLEVFRNNFLDKYFPKSAMTEKEAIFLKLYQGNLTIAEYAAKFDPLAKGRYHQQHKSYARPQGNATDQPRPQHGEGEGTKTPCQNQAHPVRCFRCNREGHRITECLIRPRVCYICQKPDNFANEFPERKDDRVVNHNNITANVAHPTAKGRVYHINGEEALSSYELIQGKCFIAGKSLNVRYDSGATHSFISLDWVDLLQLVFTTFPFDLVVTLPSTESVKCNTACLQCSLVVFDMKFNVDLICIPLKHLGVIPGMD</sequence>
<protein>
    <submittedName>
        <fullName evidence="5">Uncharacterized protein LOC101492972</fullName>
    </submittedName>
</protein>
<dbReference type="Pfam" id="PF08284">
    <property type="entry name" value="RVP_2"/>
    <property type="match status" value="1"/>
</dbReference>
<name>A0A1S2Z729_CICAR</name>
<reference evidence="5" key="1">
    <citation type="submission" date="2025-08" db="UniProtKB">
        <authorList>
            <consortium name="RefSeq"/>
        </authorList>
    </citation>
    <scope>IDENTIFICATION</scope>
    <source>
        <tissue evidence="5">Etiolated seedlings</tissue>
    </source>
</reference>
<dbReference type="Gene3D" id="2.40.70.10">
    <property type="entry name" value="Acid Proteases"/>
    <property type="match status" value="1"/>
</dbReference>
<feature type="domain" description="CCHC-type" evidence="3">
    <location>
        <begin position="106"/>
        <end position="120"/>
    </location>
</feature>
<dbReference type="RefSeq" id="XP_004516212.1">
    <property type="nucleotide sequence ID" value="XM_004516155.1"/>
</dbReference>